<dbReference type="PANTHER" id="PTHR41339:SF1">
    <property type="entry name" value="SECRETED PROTEIN"/>
    <property type="match status" value="1"/>
</dbReference>
<evidence type="ECO:0000313" key="2">
    <source>
        <dbReference type="Proteomes" id="UP000276953"/>
    </source>
</evidence>
<organism evidence="1 2">
    <name type="scientific">Chryseobacterium arthrosphaerae</name>
    <dbReference type="NCBI Taxonomy" id="651561"/>
    <lineage>
        <taxon>Bacteria</taxon>
        <taxon>Pseudomonadati</taxon>
        <taxon>Bacteroidota</taxon>
        <taxon>Flavobacteriia</taxon>
        <taxon>Flavobacteriales</taxon>
        <taxon>Weeksellaceae</taxon>
        <taxon>Chryseobacterium group</taxon>
        <taxon>Chryseobacterium</taxon>
    </lineage>
</organism>
<dbReference type="Proteomes" id="UP000276953">
    <property type="component" value="Unassembled WGS sequence"/>
</dbReference>
<reference evidence="1 2" key="1">
    <citation type="submission" date="2018-12" db="EMBL/GenBank/DDBJ databases">
        <title>Draft Genome Sequence of Chryseobacterium arthrosphaerae strain ED882-96 Isolated from the Blood of a Patient with Liver Cirrhosis in Taiwan.</title>
        <authorList>
            <person name="Lin J.-N."/>
            <person name="Lai C.-H."/>
            <person name="Yang C.-H."/>
            <person name="Huang Y.-H."/>
        </authorList>
    </citation>
    <scope>NUCLEOTIDE SEQUENCE [LARGE SCALE GENOMIC DNA]</scope>
    <source>
        <strain evidence="1 2">ED882-96</strain>
    </source>
</reference>
<evidence type="ECO:0000313" key="1">
    <source>
        <dbReference type="EMBL" id="RTZ45960.1"/>
    </source>
</evidence>
<dbReference type="PANTHER" id="PTHR41339">
    <property type="entry name" value="LIPL48"/>
    <property type="match status" value="1"/>
</dbReference>
<protein>
    <submittedName>
        <fullName evidence="1">Uncharacterized protein</fullName>
    </submittedName>
</protein>
<sequence>MIITRGSKIMAEGTAANPIIFTSEKPSPKRGDWAGVVILGNAPTNASFGGQNGVGEIEGGINNSEGLGLYGGNNAADNSGVLNM</sequence>
<dbReference type="AlphaFoldDB" id="A0A432DT02"/>
<proteinExistence type="predicted"/>
<comment type="caution">
    <text evidence="1">The sequence shown here is derived from an EMBL/GenBank/DDBJ whole genome shotgun (WGS) entry which is preliminary data.</text>
</comment>
<gene>
    <name evidence="1" type="ORF">EJ377_14885</name>
</gene>
<dbReference type="EMBL" id="RYFC01000003">
    <property type="protein sequence ID" value="RTZ45960.1"/>
    <property type="molecule type" value="Genomic_DNA"/>
</dbReference>
<accession>A0A432DT02</accession>
<name>A0A432DT02_9FLAO</name>